<gene>
    <name evidence="4" type="primary">mltF</name>
    <name evidence="4" type="ORF">CFBP7900_19630</name>
</gene>
<dbReference type="PANTHER" id="PTHR37423:SF2">
    <property type="entry name" value="MEMBRANE-BOUND LYTIC MUREIN TRANSGLYCOSYLASE C"/>
    <property type="match status" value="1"/>
</dbReference>
<proteinExistence type="inferred from homology"/>
<dbReference type="InterPro" id="IPR023346">
    <property type="entry name" value="Lysozyme-like_dom_sf"/>
</dbReference>
<protein>
    <submittedName>
        <fullName evidence="4">Membrane-bound lytic murein transglycosylase F</fullName>
    </submittedName>
</protein>
<evidence type="ECO:0000313" key="5">
    <source>
        <dbReference type="Proteomes" id="UP000587508"/>
    </source>
</evidence>
<dbReference type="EMBL" id="CAJDKC010000003">
    <property type="protein sequence ID" value="CAD0331580.1"/>
    <property type="molecule type" value="Genomic_DNA"/>
</dbReference>
<dbReference type="AlphaFoldDB" id="A0A6V7DCY3"/>
<feature type="chain" id="PRO_5033572601" evidence="2">
    <location>
        <begin position="23"/>
        <end position="330"/>
    </location>
</feature>
<reference evidence="4 5" key="1">
    <citation type="submission" date="2020-07" db="EMBL/GenBank/DDBJ databases">
        <authorList>
            <person name="Pothier F. J."/>
        </authorList>
    </citation>
    <scope>NUCLEOTIDE SEQUENCE [LARGE SCALE GENOMIC DNA]</scope>
    <source>
        <strain evidence="4 5">CFBP 7900</strain>
    </source>
</reference>
<sequence>MKGMSRVLGLLLVTLSAAPASAGTLYKCVSGDGVTSYLSKRQSGAACSVISSYTPDRSTRRTPPSSVRATPGSIAAPARSIANIDSGAPATIISQPVSQTPRRAAEVASAVVPRALPGSETSIVQAPAAATAVNPRRVVSGQVYSYMKDGVRHYTSARPRQVASIEGLRTIHYSFIETCYACGAKPGVNFGAIRLNTNAYQQEITAAAREFGVEEAIVRAIIHAESAYNPLALSRAGAQGLMQLMPGTARRFGVSDAYDASQNIRGGVQYLSWLLKRFNGDLTLAAAGYNAGEGAVDRYGGVPPYSETQRYVQRVGLLAGRYRGQTTAAN</sequence>
<comment type="caution">
    <text evidence="4">The sequence shown here is derived from an EMBL/GenBank/DDBJ whole genome shotgun (WGS) entry which is preliminary data.</text>
</comment>
<feature type="signal peptide" evidence="2">
    <location>
        <begin position="1"/>
        <end position="22"/>
    </location>
</feature>
<dbReference type="PANTHER" id="PTHR37423">
    <property type="entry name" value="SOLUBLE LYTIC MUREIN TRANSGLYCOSYLASE-RELATED"/>
    <property type="match status" value="1"/>
</dbReference>
<feature type="domain" description="Transglycosylase SLT" evidence="3">
    <location>
        <begin position="204"/>
        <end position="301"/>
    </location>
</feature>
<dbReference type="CDD" id="cd00254">
    <property type="entry name" value="LT-like"/>
    <property type="match status" value="1"/>
</dbReference>
<dbReference type="EMBL" id="CAJDKC010000003">
    <property type="protein sequence ID" value="CAD0331570.1"/>
    <property type="molecule type" value="Genomic_DNA"/>
</dbReference>
<keyword evidence="2" id="KW-0732">Signal</keyword>
<dbReference type="GO" id="GO:0008933">
    <property type="term" value="F:peptidoglycan lytic transglycosylase activity"/>
    <property type="evidence" value="ECO:0007669"/>
    <property type="project" value="InterPro"/>
</dbReference>
<name>A0A6V7DCY3_9XANT</name>
<dbReference type="PROSITE" id="PS00922">
    <property type="entry name" value="TRANSGLYCOSYLASE"/>
    <property type="match status" value="1"/>
</dbReference>
<dbReference type="InterPro" id="IPR008258">
    <property type="entry name" value="Transglycosylase_SLT_dom_1"/>
</dbReference>
<dbReference type="Gene3D" id="1.10.530.10">
    <property type="match status" value="1"/>
</dbReference>
<evidence type="ECO:0000259" key="3">
    <source>
        <dbReference type="Pfam" id="PF01464"/>
    </source>
</evidence>
<organism evidence="4 5">
    <name type="scientific">Xanthomonas hortorum pv. carotae</name>
    <dbReference type="NCBI Taxonomy" id="487904"/>
    <lineage>
        <taxon>Bacteria</taxon>
        <taxon>Pseudomonadati</taxon>
        <taxon>Pseudomonadota</taxon>
        <taxon>Gammaproteobacteria</taxon>
        <taxon>Lysobacterales</taxon>
        <taxon>Lysobacteraceae</taxon>
        <taxon>Xanthomonas</taxon>
    </lineage>
</organism>
<dbReference type="Proteomes" id="UP000587508">
    <property type="component" value="Unassembled WGS sequence"/>
</dbReference>
<evidence type="ECO:0000256" key="1">
    <source>
        <dbReference type="ARBA" id="ARBA00007734"/>
    </source>
</evidence>
<dbReference type="SUPFAM" id="SSF53955">
    <property type="entry name" value="Lysozyme-like"/>
    <property type="match status" value="1"/>
</dbReference>
<dbReference type="RefSeq" id="WP_023904251.1">
    <property type="nucleotide sequence ID" value="NZ_CAJDKC010000003.1"/>
</dbReference>
<dbReference type="InterPro" id="IPR000189">
    <property type="entry name" value="Transglyc_AS"/>
</dbReference>
<dbReference type="Pfam" id="PF01464">
    <property type="entry name" value="SLT"/>
    <property type="match status" value="1"/>
</dbReference>
<dbReference type="GO" id="GO:0000270">
    <property type="term" value="P:peptidoglycan metabolic process"/>
    <property type="evidence" value="ECO:0007669"/>
    <property type="project" value="InterPro"/>
</dbReference>
<dbReference type="GO" id="GO:0016020">
    <property type="term" value="C:membrane"/>
    <property type="evidence" value="ECO:0007669"/>
    <property type="project" value="InterPro"/>
</dbReference>
<evidence type="ECO:0000256" key="2">
    <source>
        <dbReference type="SAM" id="SignalP"/>
    </source>
</evidence>
<accession>A0A6V7DCY3</accession>
<evidence type="ECO:0000313" key="4">
    <source>
        <dbReference type="EMBL" id="CAD0331580.1"/>
    </source>
</evidence>
<comment type="similarity">
    <text evidence="1">Belongs to the transglycosylase Slt family.</text>
</comment>